<protein>
    <submittedName>
        <fullName evidence="1">Uncharacterized protein</fullName>
    </submittedName>
</protein>
<evidence type="ECO:0000313" key="2">
    <source>
        <dbReference type="Proteomes" id="UP001458880"/>
    </source>
</evidence>
<dbReference type="AlphaFoldDB" id="A0AAW1KLL9"/>
<accession>A0AAW1KLL9</accession>
<dbReference type="Proteomes" id="UP001458880">
    <property type="component" value="Unassembled WGS sequence"/>
</dbReference>
<keyword evidence="2" id="KW-1185">Reference proteome</keyword>
<dbReference type="EMBL" id="JASPKY010000212">
    <property type="protein sequence ID" value="KAK9720247.1"/>
    <property type="molecule type" value="Genomic_DNA"/>
</dbReference>
<comment type="caution">
    <text evidence="1">The sequence shown here is derived from an EMBL/GenBank/DDBJ whole genome shotgun (WGS) entry which is preliminary data.</text>
</comment>
<sequence length="167" mass="19557">MVEETEAKEHDQYTWLIQAAHRKSTRKQCYTTSTPYWWNENIDKKRKQCNKLRRNQTRAVRSQGENRQAANDAREAHKACKRDLVKTIRDTKWKCWKELRAELDTNIWGNTYSIVTKTFGMLTPYDLSIEKRRKVLGVLFPTSLEKLGLAATAKNVLSPSPALWLMN</sequence>
<reference evidence="1 2" key="1">
    <citation type="journal article" date="2024" name="BMC Genomics">
        <title>De novo assembly and annotation of Popillia japonica's genome with initial clues to its potential as an invasive pest.</title>
        <authorList>
            <person name="Cucini C."/>
            <person name="Boschi S."/>
            <person name="Funari R."/>
            <person name="Cardaioli E."/>
            <person name="Iannotti N."/>
            <person name="Marturano G."/>
            <person name="Paoli F."/>
            <person name="Bruttini M."/>
            <person name="Carapelli A."/>
            <person name="Frati F."/>
            <person name="Nardi F."/>
        </authorList>
    </citation>
    <scope>NUCLEOTIDE SEQUENCE [LARGE SCALE GENOMIC DNA]</scope>
    <source>
        <strain evidence="1">DMR45628</strain>
    </source>
</reference>
<gene>
    <name evidence="1" type="ORF">QE152_g22194</name>
</gene>
<evidence type="ECO:0000313" key="1">
    <source>
        <dbReference type="EMBL" id="KAK9720247.1"/>
    </source>
</evidence>
<organism evidence="1 2">
    <name type="scientific">Popillia japonica</name>
    <name type="common">Japanese beetle</name>
    <dbReference type="NCBI Taxonomy" id="7064"/>
    <lineage>
        <taxon>Eukaryota</taxon>
        <taxon>Metazoa</taxon>
        <taxon>Ecdysozoa</taxon>
        <taxon>Arthropoda</taxon>
        <taxon>Hexapoda</taxon>
        <taxon>Insecta</taxon>
        <taxon>Pterygota</taxon>
        <taxon>Neoptera</taxon>
        <taxon>Endopterygota</taxon>
        <taxon>Coleoptera</taxon>
        <taxon>Polyphaga</taxon>
        <taxon>Scarabaeiformia</taxon>
        <taxon>Scarabaeidae</taxon>
        <taxon>Rutelinae</taxon>
        <taxon>Popillia</taxon>
    </lineage>
</organism>
<proteinExistence type="predicted"/>
<name>A0AAW1KLL9_POPJA</name>